<dbReference type="PANTHER" id="PTHR16308">
    <property type="entry name" value="UBIQUITIN ASSOCIATED PROTEIN 2-LIKE/LINGERER"/>
    <property type="match status" value="1"/>
</dbReference>
<feature type="compositionally biased region" description="Low complexity" evidence="4">
    <location>
        <begin position="1058"/>
        <end position="1073"/>
    </location>
</feature>
<keyword evidence="6" id="KW-1185">Reference proteome</keyword>
<feature type="compositionally biased region" description="Low complexity" evidence="4">
    <location>
        <begin position="610"/>
        <end position="641"/>
    </location>
</feature>
<protein>
    <recommendedName>
        <fullName evidence="7">Protein lingerer</fullName>
    </recommendedName>
</protein>
<feature type="compositionally biased region" description="Polar residues" evidence="4">
    <location>
        <begin position="486"/>
        <end position="498"/>
    </location>
</feature>
<feature type="compositionally biased region" description="Polar residues" evidence="4">
    <location>
        <begin position="1076"/>
        <end position="1087"/>
    </location>
</feature>
<feature type="region of interest" description="Disordered" evidence="4">
    <location>
        <begin position="997"/>
        <end position="1018"/>
    </location>
</feature>
<comment type="subcellular location">
    <subcellularLocation>
        <location evidence="1">Cytoplasm</location>
    </subcellularLocation>
</comment>
<feature type="region of interest" description="Disordered" evidence="4">
    <location>
        <begin position="1"/>
        <end position="71"/>
    </location>
</feature>
<evidence type="ECO:0000256" key="2">
    <source>
        <dbReference type="ARBA" id="ARBA00022490"/>
    </source>
</evidence>
<keyword evidence="3" id="KW-0597">Phosphoprotein</keyword>
<feature type="compositionally biased region" description="Low complexity" evidence="4">
    <location>
        <begin position="656"/>
        <end position="687"/>
    </location>
</feature>
<gene>
    <name evidence="5" type="ORF">CHIRRI_LOCUS3945</name>
</gene>
<dbReference type="GO" id="GO:0005634">
    <property type="term" value="C:nucleus"/>
    <property type="evidence" value="ECO:0007669"/>
    <property type="project" value="TreeGrafter"/>
</dbReference>
<feature type="compositionally biased region" description="Low complexity" evidence="4">
    <location>
        <begin position="715"/>
        <end position="787"/>
    </location>
</feature>
<feature type="region of interest" description="Disordered" evidence="4">
    <location>
        <begin position="139"/>
        <end position="285"/>
    </location>
</feature>
<proteinExistence type="predicted"/>
<feature type="compositionally biased region" description="Low complexity" evidence="4">
    <location>
        <begin position="410"/>
        <end position="433"/>
    </location>
</feature>
<dbReference type="AlphaFoldDB" id="A0A9N9WPQ0"/>
<dbReference type="Pfam" id="PF12478">
    <property type="entry name" value="UBAP2-Lig"/>
    <property type="match status" value="1"/>
</dbReference>
<feature type="region of interest" description="Disordered" evidence="4">
    <location>
        <begin position="954"/>
        <end position="979"/>
    </location>
</feature>
<dbReference type="OrthoDB" id="5918007at2759"/>
<feature type="compositionally biased region" description="Low complexity" evidence="4">
    <location>
        <begin position="183"/>
        <end position="197"/>
    </location>
</feature>
<feature type="compositionally biased region" description="Polar residues" evidence="4">
    <location>
        <begin position="248"/>
        <end position="258"/>
    </location>
</feature>
<dbReference type="Proteomes" id="UP001153620">
    <property type="component" value="Chromosome 1"/>
</dbReference>
<feature type="region of interest" description="Disordered" evidence="4">
    <location>
        <begin position="470"/>
        <end position="498"/>
    </location>
</feature>
<feature type="compositionally biased region" description="Polar residues" evidence="4">
    <location>
        <begin position="30"/>
        <end position="39"/>
    </location>
</feature>
<feature type="compositionally biased region" description="Polar residues" evidence="4">
    <location>
        <begin position="642"/>
        <end position="655"/>
    </location>
</feature>
<dbReference type="PANTHER" id="PTHR16308:SF13">
    <property type="entry name" value="PROTEIN LINGERER"/>
    <property type="match status" value="1"/>
</dbReference>
<keyword evidence="2" id="KW-0963">Cytoplasm</keyword>
<feature type="compositionally biased region" description="Basic and acidic residues" evidence="4">
    <location>
        <begin position="165"/>
        <end position="181"/>
    </location>
</feature>
<evidence type="ECO:0008006" key="7">
    <source>
        <dbReference type="Google" id="ProtNLM"/>
    </source>
</evidence>
<dbReference type="GO" id="GO:0005737">
    <property type="term" value="C:cytoplasm"/>
    <property type="evidence" value="ECO:0007669"/>
    <property type="project" value="UniProtKB-SubCell"/>
</dbReference>
<evidence type="ECO:0000313" key="5">
    <source>
        <dbReference type="EMBL" id="CAG9801008.1"/>
    </source>
</evidence>
<feature type="region of interest" description="Disordered" evidence="4">
    <location>
        <begin position="708"/>
        <end position="787"/>
    </location>
</feature>
<dbReference type="CDD" id="cd14277">
    <property type="entry name" value="UBA_UBP2_like"/>
    <property type="match status" value="1"/>
</dbReference>
<evidence type="ECO:0000256" key="4">
    <source>
        <dbReference type="SAM" id="MobiDB-lite"/>
    </source>
</evidence>
<feature type="compositionally biased region" description="Gly residues" evidence="4">
    <location>
        <begin position="226"/>
        <end position="239"/>
    </location>
</feature>
<feature type="compositionally biased region" description="Low complexity" evidence="4">
    <location>
        <begin position="45"/>
        <end position="54"/>
    </location>
</feature>
<name>A0A9N9WPQ0_9DIPT</name>
<reference evidence="5" key="1">
    <citation type="submission" date="2022-01" db="EMBL/GenBank/DDBJ databases">
        <authorList>
            <person name="King R."/>
        </authorList>
    </citation>
    <scope>NUCLEOTIDE SEQUENCE</scope>
</reference>
<accession>A0A9N9WPQ0</accession>
<dbReference type="InterPro" id="IPR022166">
    <property type="entry name" value="UBAP2/Lig"/>
</dbReference>
<dbReference type="Gene3D" id="1.10.8.10">
    <property type="entry name" value="DNA helicase RuvA subunit, C-terminal domain"/>
    <property type="match status" value="1"/>
</dbReference>
<dbReference type="EMBL" id="OU895877">
    <property type="protein sequence ID" value="CAG9801008.1"/>
    <property type="molecule type" value="Genomic_DNA"/>
</dbReference>
<feature type="compositionally biased region" description="Low complexity" evidence="4">
    <location>
        <begin position="1"/>
        <end position="13"/>
    </location>
</feature>
<dbReference type="InterPro" id="IPR051833">
    <property type="entry name" value="TC-DDR_regulator"/>
</dbReference>
<feature type="region of interest" description="Disordered" evidence="4">
    <location>
        <begin position="599"/>
        <end position="696"/>
    </location>
</feature>
<sequence length="1087" mass="116987">MSPQQKASGGSSRKSGKGAGQKDSTVAAAEQSNNQNSTTNKKHNNASSNVNNTNIDQSKTEKEKPHIKPTAEQIRIAQITEIKNGTQDPTREKVIQLMEATERSEEDACLALYECDNDLERAVIYLLENLEVGALITTTKKKKTKAASDGNEGDEFESSNTNNRDSNRSGRQGDDSNDRFKGRISNRGGASNRGRSRVSGDTRGNDNGEAGNNMRGMRGRGDGTRRGGFSGRGRGGRGGPRVRDQNHRINNYRVQQPEHQQEIDNWDPASTQTTNDTKNDETWGDCGDWDNEEYTGSLSDTKVFTPSTQQDLSAPPGLEQQILNPPQNDQYNPTVVSSGNASGQYGDLHSTTAAQQLRQALEMPSMSQQPSAPLSAEQSQYFNTLGTQNTNAAYQSSVQYQYNDQVVSNQAPRSHQQQAQVQAQQAQVQAQQRSRARVPPPSKIPSSAVEMPDVDLPVYLDVQFGGLDFGTGTEEPTYETEKYSQGLDQSTGDDYTANKSNVVTKSSQSALSGLQPSQLIQTAESISSSTQADLSSSYAQRNPSSMGASGQSTLDQLTKTGDIYANNAASGNAYQNLSYQSSQKTGGYQTSGYGSNAYNSSQSTNNYPASTNSYGYSQNSYQQQNQGTQSGAGQQQIQSTGNVSSNSSNPNQATSGYMGNQYQGNQTGYQTQQSSYQSQSVYGNSNNINSNSDRFSGSINSLTSKLKSTQGTYDSSTNAVSSGTSSTSSNTAITTSSISTSLGLNSAKSTTSTSGMKTGSSQVSSSTNVTTNTSSGVGTTANTGNGASNVVQNIPLMSSYIQPAFYQQQPYLHFEDMQLVQPRMTPMTGYYEYQTPTSLAGVRSDGTASNLASVAYPTMSADGRFARTDNNSSPVQSQQTAGSSQLMNLPPYAYFYGTNVMPAGSFQQFPQIYSQMPATNPNAGQFAKQSAYNSGYGSTGYDTLNQTAPDYNKTTYQSTGQQTKGHSATNQSGTNSDIASSMYNKSHVTLNKVNSYDKQSFHSGTPPPFNLGSQAGSQTQAFQQHLYLQPMAPHHNMHQPIHQMEGGRITNSRRDTNSSGQRQQAGSQSKSGSKPAYSTSTYWNTQN</sequence>
<dbReference type="InterPro" id="IPR009060">
    <property type="entry name" value="UBA-like_sf"/>
</dbReference>
<feature type="region of interest" description="Disordered" evidence="4">
    <location>
        <begin position="1048"/>
        <end position="1087"/>
    </location>
</feature>
<feature type="region of interest" description="Disordered" evidence="4">
    <location>
        <begin position="408"/>
        <end position="450"/>
    </location>
</feature>
<evidence type="ECO:0000256" key="1">
    <source>
        <dbReference type="ARBA" id="ARBA00004496"/>
    </source>
</evidence>
<reference evidence="5" key="2">
    <citation type="submission" date="2022-10" db="EMBL/GenBank/DDBJ databases">
        <authorList>
            <consortium name="ENA_rothamsted_submissions"/>
            <consortium name="culmorum"/>
            <person name="King R."/>
        </authorList>
    </citation>
    <scope>NUCLEOTIDE SEQUENCE</scope>
</reference>
<evidence type="ECO:0000256" key="3">
    <source>
        <dbReference type="ARBA" id="ARBA00022553"/>
    </source>
</evidence>
<evidence type="ECO:0000313" key="6">
    <source>
        <dbReference type="Proteomes" id="UP001153620"/>
    </source>
</evidence>
<organism evidence="5 6">
    <name type="scientific">Chironomus riparius</name>
    <dbReference type="NCBI Taxonomy" id="315576"/>
    <lineage>
        <taxon>Eukaryota</taxon>
        <taxon>Metazoa</taxon>
        <taxon>Ecdysozoa</taxon>
        <taxon>Arthropoda</taxon>
        <taxon>Hexapoda</taxon>
        <taxon>Insecta</taxon>
        <taxon>Pterygota</taxon>
        <taxon>Neoptera</taxon>
        <taxon>Endopterygota</taxon>
        <taxon>Diptera</taxon>
        <taxon>Nematocera</taxon>
        <taxon>Chironomoidea</taxon>
        <taxon>Chironomidae</taxon>
        <taxon>Chironominae</taxon>
        <taxon>Chironomus</taxon>
    </lineage>
</organism>
<feature type="region of interest" description="Disordered" evidence="4">
    <location>
        <begin position="531"/>
        <end position="553"/>
    </location>
</feature>
<feature type="region of interest" description="Disordered" evidence="4">
    <location>
        <begin position="306"/>
        <end position="328"/>
    </location>
</feature>
<feature type="compositionally biased region" description="Polar residues" evidence="4">
    <location>
        <begin position="599"/>
        <end position="609"/>
    </location>
</feature>
<dbReference type="SUPFAM" id="SSF46934">
    <property type="entry name" value="UBA-like"/>
    <property type="match status" value="1"/>
</dbReference>